<evidence type="ECO:0000256" key="3">
    <source>
        <dbReference type="ARBA" id="ARBA00022741"/>
    </source>
</evidence>
<dbReference type="STRING" id="35722.A0A0B7N1S4"/>
<dbReference type="PRINTS" id="PR00475">
    <property type="entry name" value="HEXOKINASE"/>
</dbReference>
<dbReference type="GO" id="GO:0006013">
    <property type="term" value="P:mannose metabolic process"/>
    <property type="evidence" value="ECO:0007669"/>
    <property type="project" value="TreeGrafter"/>
</dbReference>
<dbReference type="GO" id="GO:0019158">
    <property type="term" value="F:mannokinase activity"/>
    <property type="evidence" value="ECO:0007669"/>
    <property type="project" value="TreeGrafter"/>
</dbReference>
<dbReference type="InterPro" id="IPR022672">
    <property type="entry name" value="Hexokinase_N"/>
</dbReference>
<feature type="domain" description="Hexokinase C-terminal" evidence="8">
    <location>
        <begin position="214"/>
        <end position="457"/>
    </location>
</feature>
<evidence type="ECO:0000313" key="9">
    <source>
        <dbReference type="EMBL" id="CEP09440.1"/>
    </source>
</evidence>
<keyword evidence="2 6" id="KW-0808">Transferase</keyword>
<sequence>MSTDSIFQSLEKSFLLSRDQLKPIVDGFNLEYQTGLKTPSKGLATMIPSFVTKMPTGDETGTFLSLDLGGTNLRIAAVELKGAGKSVVHELKRRPTLELKTGEGSVFFDWIADAINDLVTVDARHLFSESQVAGKETLALGVCWSFPVDQTAVDRGTILRMGKGFTLQNTEGKDLADMFHGAFKRKNLNVKVTAILNDTVGTLVAHAYTNPACRIGLIFATGINAAYPEKVPLITKLDESIRNKYPENTEMLINTEIDIFGTEAYLPLTNYDLVLDNSHNQPKFQLYEKMLSGAYMGELTRLIALDFIKAGVLFGGHAPEGFDKAWAFPTMYMSTLENDDKTDHKASLELLSIFNFVNTPTLNDIAILTRICRIVSTRSAFLAAVPIISLIEQQKLLDADHDDIVVGINGSTYEFYPHMNLRVRRALDEWYGKEVSRKITLEVASEGGSVGGALIAMLCK</sequence>
<keyword evidence="10" id="KW-1185">Reference proteome</keyword>
<dbReference type="EC" id="2.7.1.-" evidence="6"/>
<dbReference type="Pfam" id="PF00349">
    <property type="entry name" value="Hexokinase_1"/>
    <property type="match status" value="1"/>
</dbReference>
<evidence type="ECO:0000256" key="2">
    <source>
        <dbReference type="ARBA" id="ARBA00022679"/>
    </source>
</evidence>
<dbReference type="GO" id="GO:0005739">
    <property type="term" value="C:mitochondrion"/>
    <property type="evidence" value="ECO:0007669"/>
    <property type="project" value="TreeGrafter"/>
</dbReference>
<dbReference type="EMBL" id="LN721622">
    <property type="protein sequence ID" value="CEP09440.1"/>
    <property type="molecule type" value="Genomic_DNA"/>
</dbReference>
<dbReference type="Gene3D" id="3.30.420.40">
    <property type="match status" value="1"/>
</dbReference>
<protein>
    <recommendedName>
        <fullName evidence="6">Phosphotransferase</fullName>
        <ecNumber evidence="6">2.7.1.-</ecNumber>
    </recommendedName>
</protein>
<evidence type="ECO:0000256" key="6">
    <source>
        <dbReference type="RuleBase" id="RU362007"/>
    </source>
</evidence>
<dbReference type="Pfam" id="PF03727">
    <property type="entry name" value="Hexokinase_2"/>
    <property type="match status" value="1"/>
</dbReference>
<dbReference type="InterPro" id="IPR043129">
    <property type="entry name" value="ATPase_NBD"/>
</dbReference>
<keyword evidence="3 6" id="KW-0547">Nucleotide-binding</keyword>
<dbReference type="GO" id="GO:0005524">
    <property type="term" value="F:ATP binding"/>
    <property type="evidence" value="ECO:0007669"/>
    <property type="project" value="UniProtKB-UniRule"/>
</dbReference>
<comment type="similarity">
    <text evidence="1 6">Belongs to the hexokinase family.</text>
</comment>
<keyword evidence="4 6" id="KW-0418">Kinase</keyword>
<evidence type="ECO:0000256" key="5">
    <source>
        <dbReference type="ARBA" id="ARBA00022840"/>
    </source>
</evidence>
<keyword evidence="6" id="KW-0324">Glycolysis</keyword>
<name>A0A0B7N1S4_9FUNG</name>
<dbReference type="SUPFAM" id="SSF53067">
    <property type="entry name" value="Actin-like ATPase domain"/>
    <property type="match status" value="2"/>
</dbReference>
<evidence type="ECO:0000313" key="10">
    <source>
        <dbReference type="Proteomes" id="UP000054107"/>
    </source>
</evidence>
<dbReference type="InterPro" id="IPR022673">
    <property type="entry name" value="Hexokinase_C"/>
</dbReference>
<proteinExistence type="inferred from homology"/>
<organism evidence="9 10">
    <name type="scientific">Parasitella parasitica</name>
    <dbReference type="NCBI Taxonomy" id="35722"/>
    <lineage>
        <taxon>Eukaryota</taxon>
        <taxon>Fungi</taxon>
        <taxon>Fungi incertae sedis</taxon>
        <taxon>Mucoromycota</taxon>
        <taxon>Mucoromycotina</taxon>
        <taxon>Mucoromycetes</taxon>
        <taxon>Mucorales</taxon>
        <taxon>Mucorineae</taxon>
        <taxon>Mucoraceae</taxon>
        <taxon>Parasitella</taxon>
    </lineage>
</organism>
<dbReference type="InterPro" id="IPR001312">
    <property type="entry name" value="Hexokinase"/>
</dbReference>
<dbReference type="GO" id="GO:0006006">
    <property type="term" value="P:glucose metabolic process"/>
    <property type="evidence" value="ECO:0007669"/>
    <property type="project" value="TreeGrafter"/>
</dbReference>
<accession>A0A0B7N1S4</accession>
<dbReference type="GO" id="GO:0006096">
    <property type="term" value="P:glycolytic process"/>
    <property type="evidence" value="ECO:0007669"/>
    <property type="project" value="UniProtKB-UniPathway"/>
</dbReference>
<dbReference type="GO" id="GO:0005536">
    <property type="term" value="F:D-glucose binding"/>
    <property type="evidence" value="ECO:0007669"/>
    <property type="project" value="InterPro"/>
</dbReference>
<dbReference type="GO" id="GO:0005829">
    <property type="term" value="C:cytosol"/>
    <property type="evidence" value="ECO:0007669"/>
    <property type="project" value="TreeGrafter"/>
</dbReference>
<dbReference type="GO" id="GO:0008865">
    <property type="term" value="F:fructokinase activity"/>
    <property type="evidence" value="ECO:0007669"/>
    <property type="project" value="TreeGrafter"/>
</dbReference>
<evidence type="ECO:0000259" key="7">
    <source>
        <dbReference type="Pfam" id="PF00349"/>
    </source>
</evidence>
<dbReference type="GO" id="GO:0004340">
    <property type="term" value="F:glucokinase activity"/>
    <property type="evidence" value="ECO:0007669"/>
    <property type="project" value="TreeGrafter"/>
</dbReference>
<dbReference type="Proteomes" id="UP000054107">
    <property type="component" value="Unassembled WGS sequence"/>
</dbReference>
<dbReference type="AlphaFoldDB" id="A0A0B7N1S4"/>
<evidence type="ECO:0000256" key="1">
    <source>
        <dbReference type="ARBA" id="ARBA00009225"/>
    </source>
</evidence>
<gene>
    <name evidence="9" type="primary">PARPA_02934.1 scaffold 5990</name>
</gene>
<dbReference type="PANTHER" id="PTHR19443:SF24">
    <property type="entry name" value="PHOSPHOTRANSFERASE"/>
    <property type="match status" value="1"/>
</dbReference>
<keyword evidence="5 6" id="KW-0067">ATP-binding</keyword>
<reference evidence="9 10" key="1">
    <citation type="submission" date="2014-09" db="EMBL/GenBank/DDBJ databases">
        <authorList>
            <person name="Ellenberger Sabrina"/>
        </authorList>
    </citation>
    <scope>NUCLEOTIDE SEQUENCE [LARGE SCALE GENOMIC DNA]</scope>
    <source>
        <strain evidence="9 10">CBS 412.66</strain>
    </source>
</reference>
<evidence type="ECO:0000256" key="4">
    <source>
        <dbReference type="ARBA" id="ARBA00022777"/>
    </source>
</evidence>
<evidence type="ECO:0000259" key="8">
    <source>
        <dbReference type="Pfam" id="PF03727"/>
    </source>
</evidence>
<dbReference type="PROSITE" id="PS51748">
    <property type="entry name" value="HEXOKINASE_2"/>
    <property type="match status" value="1"/>
</dbReference>
<dbReference type="OrthoDB" id="419537at2759"/>
<dbReference type="Gene3D" id="3.40.367.20">
    <property type="match status" value="1"/>
</dbReference>
<dbReference type="GO" id="GO:0001678">
    <property type="term" value="P:intracellular glucose homeostasis"/>
    <property type="evidence" value="ECO:0007669"/>
    <property type="project" value="InterPro"/>
</dbReference>
<feature type="domain" description="Hexokinase N-terminal" evidence="7">
    <location>
        <begin position="8"/>
        <end position="208"/>
    </location>
</feature>
<dbReference type="UniPathway" id="UPA00109">
    <property type="reaction ID" value="UER00180"/>
</dbReference>
<dbReference type="PANTHER" id="PTHR19443">
    <property type="entry name" value="HEXOKINASE"/>
    <property type="match status" value="1"/>
</dbReference>